<dbReference type="AlphaFoldDB" id="A0A0P0VVG3"/>
<dbReference type="Proteomes" id="UP000059680">
    <property type="component" value="Chromosome 3"/>
</dbReference>
<keyword evidence="1" id="KW-0812">Transmembrane</keyword>
<dbReference type="PaxDb" id="39947-A0A0P0VVG3"/>
<evidence type="ECO:0000313" key="3">
    <source>
        <dbReference type="Proteomes" id="UP000059680"/>
    </source>
</evidence>
<keyword evidence="1" id="KW-0472">Membrane</keyword>
<feature type="non-terminal residue" evidence="2">
    <location>
        <position position="116"/>
    </location>
</feature>
<dbReference type="EMBL" id="AP014959">
    <property type="protein sequence ID" value="BAS83244.1"/>
    <property type="molecule type" value="Genomic_DNA"/>
</dbReference>
<proteinExistence type="predicted"/>
<reference evidence="2 3" key="3">
    <citation type="journal article" date="2013" name="Rice">
        <title>Improvement of the Oryza sativa Nipponbare reference genome using next generation sequence and optical map data.</title>
        <authorList>
            <person name="Kawahara Y."/>
            <person name="de la Bastide M."/>
            <person name="Hamilton J.P."/>
            <person name="Kanamori H."/>
            <person name="McCombie W.R."/>
            <person name="Ouyang S."/>
            <person name="Schwartz D.C."/>
            <person name="Tanaka T."/>
            <person name="Wu J."/>
            <person name="Zhou S."/>
            <person name="Childs K.L."/>
            <person name="Davidson R.M."/>
            <person name="Lin H."/>
            <person name="Quesada-Ocampo L."/>
            <person name="Vaillancourt B."/>
            <person name="Sakai H."/>
            <person name="Lee S.S."/>
            <person name="Kim J."/>
            <person name="Numa H."/>
            <person name="Itoh T."/>
            <person name="Buell C.R."/>
            <person name="Matsumoto T."/>
        </authorList>
    </citation>
    <scope>NUCLEOTIDE SEQUENCE [LARGE SCALE GENOMIC DNA]</scope>
    <source>
        <strain evidence="3">cv. Nipponbare</strain>
    </source>
</reference>
<sequence>MRRSGGGLGFGLGFFRFYFFCLLNLFSHAAGISNRMRKSVAPAACKKGDFYRRFRPCGCAVGTTAWKDGSQPYGKTISVVVPAEAERRRRSRGVGRRWSMAKRSQKICEHMIYFLS</sequence>
<protein>
    <submittedName>
        <fullName evidence="2">Os03g0246050 protein</fullName>
    </submittedName>
</protein>
<name>A0A0P0VVG3_ORYSJ</name>
<keyword evidence="1" id="KW-1133">Transmembrane helix</keyword>
<keyword evidence="3" id="KW-1185">Reference proteome</keyword>
<dbReference type="SMR" id="A0A0P0VVG3"/>
<feature type="transmembrane region" description="Helical" evidence="1">
    <location>
        <begin position="6"/>
        <end position="27"/>
    </location>
</feature>
<evidence type="ECO:0000313" key="2">
    <source>
        <dbReference type="EMBL" id="BAS83244.1"/>
    </source>
</evidence>
<reference evidence="2 3" key="2">
    <citation type="journal article" date="2013" name="Plant Cell Physiol.">
        <title>Rice Annotation Project Database (RAP-DB): an integrative and interactive database for rice genomics.</title>
        <authorList>
            <person name="Sakai H."/>
            <person name="Lee S.S."/>
            <person name="Tanaka T."/>
            <person name="Numa H."/>
            <person name="Kim J."/>
            <person name="Kawahara Y."/>
            <person name="Wakimoto H."/>
            <person name="Yang C.C."/>
            <person name="Iwamoto M."/>
            <person name="Abe T."/>
            <person name="Yamada Y."/>
            <person name="Muto A."/>
            <person name="Inokuchi H."/>
            <person name="Ikemura T."/>
            <person name="Matsumoto T."/>
            <person name="Sasaki T."/>
            <person name="Itoh T."/>
        </authorList>
    </citation>
    <scope>NUCLEOTIDE SEQUENCE [LARGE SCALE GENOMIC DNA]</scope>
    <source>
        <strain evidence="3">cv. Nipponbare</strain>
    </source>
</reference>
<evidence type="ECO:0000256" key="1">
    <source>
        <dbReference type="SAM" id="Phobius"/>
    </source>
</evidence>
<reference evidence="3" key="1">
    <citation type="journal article" date="2005" name="Nature">
        <title>The map-based sequence of the rice genome.</title>
        <authorList>
            <consortium name="International rice genome sequencing project (IRGSP)"/>
            <person name="Matsumoto T."/>
            <person name="Wu J."/>
            <person name="Kanamori H."/>
            <person name="Katayose Y."/>
            <person name="Fujisawa M."/>
            <person name="Namiki N."/>
            <person name="Mizuno H."/>
            <person name="Yamamoto K."/>
            <person name="Antonio B.A."/>
            <person name="Baba T."/>
            <person name="Sakata K."/>
            <person name="Nagamura Y."/>
            <person name="Aoki H."/>
            <person name="Arikawa K."/>
            <person name="Arita K."/>
            <person name="Bito T."/>
            <person name="Chiden Y."/>
            <person name="Fujitsuka N."/>
            <person name="Fukunaka R."/>
            <person name="Hamada M."/>
            <person name="Harada C."/>
            <person name="Hayashi A."/>
            <person name="Hijishita S."/>
            <person name="Honda M."/>
            <person name="Hosokawa S."/>
            <person name="Ichikawa Y."/>
            <person name="Idonuma A."/>
            <person name="Iijima M."/>
            <person name="Ikeda M."/>
            <person name="Ikeno M."/>
            <person name="Ito K."/>
            <person name="Ito S."/>
            <person name="Ito T."/>
            <person name="Ito Y."/>
            <person name="Ito Y."/>
            <person name="Iwabuchi A."/>
            <person name="Kamiya K."/>
            <person name="Karasawa W."/>
            <person name="Kurita K."/>
            <person name="Katagiri S."/>
            <person name="Kikuta A."/>
            <person name="Kobayashi H."/>
            <person name="Kobayashi N."/>
            <person name="Machita K."/>
            <person name="Maehara T."/>
            <person name="Masukawa M."/>
            <person name="Mizubayashi T."/>
            <person name="Mukai Y."/>
            <person name="Nagasaki H."/>
            <person name="Nagata Y."/>
            <person name="Naito S."/>
            <person name="Nakashima M."/>
            <person name="Nakama Y."/>
            <person name="Nakamichi Y."/>
            <person name="Nakamura M."/>
            <person name="Meguro A."/>
            <person name="Negishi M."/>
            <person name="Ohta I."/>
            <person name="Ohta T."/>
            <person name="Okamoto M."/>
            <person name="Ono N."/>
            <person name="Saji S."/>
            <person name="Sakaguchi M."/>
            <person name="Sakai K."/>
            <person name="Shibata M."/>
            <person name="Shimokawa T."/>
            <person name="Song J."/>
            <person name="Takazaki Y."/>
            <person name="Terasawa K."/>
            <person name="Tsugane M."/>
            <person name="Tsuji K."/>
            <person name="Ueda S."/>
            <person name="Waki K."/>
            <person name="Yamagata H."/>
            <person name="Yamamoto M."/>
            <person name="Yamamoto S."/>
            <person name="Yamane H."/>
            <person name="Yoshiki S."/>
            <person name="Yoshihara R."/>
            <person name="Yukawa K."/>
            <person name="Zhong H."/>
            <person name="Yano M."/>
            <person name="Yuan Q."/>
            <person name="Ouyang S."/>
            <person name="Liu J."/>
            <person name="Jones K.M."/>
            <person name="Gansberger K."/>
            <person name="Moffat K."/>
            <person name="Hill J."/>
            <person name="Bera J."/>
            <person name="Fadrosh D."/>
            <person name="Jin S."/>
            <person name="Johri S."/>
            <person name="Kim M."/>
            <person name="Overton L."/>
            <person name="Reardon M."/>
            <person name="Tsitrin T."/>
            <person name="Vuong H."/>
            <person name="Weaver B."/>
            <person name="Ciecko A."/>
            <person name="Tallon L."/>
            <person name="Jackson J."/>
            <person name="Pai G."/>
            <person name="Aken S.V."/>
            <person name="Utterback T."/>
            <person name="Reidmuller S."/>
            <person name="Feldblyum T."/>
            <person name="Hsiao J."/>
            <person name="Zismann V."/>
            <person name="Iobst S."/>
            <person name="de Vazeille A.R."/>
            <person name="Buell C.R."/>
            <person name="Ying K."/>
            <person name="Li Y."/>
            <person name="Lu T."/>
            <person name="Huang Y."/>
            <person name="Zhao Q."/>
            <person name="Feng Q."/>
            <person name="Zhang L."/>
            <person name="Zhu J."/>
            <person name="Weng Q."/>
            <person name="Mu J."/>
            <person name="Lu Y."/>
            <person name="Fan D."/>
            <person name="Liu Y."/>
            <person name="Guan J."/>
            <person name="Zhang Y."/>
            <person name="Yu S."/>
            <person name="Liu X."/>
            <person name="Zhang Y."/>
            <person name="Hong G."/>
            <person name="Han B."/>
            <person name="Choisne N."/>
            <person name="Demange N."/>
            <person name="Orjeda G."/>
            <person name="Samain S."/>
            <person name="Cattolico L."/>
            <person name="Pelletier E."/>
            <person name="Couloux A."/>
            <person name="Segurens B."/>
            <person name="Wincker P."/>
            <person name="D'Hont A."/>
            <person name="Scarpelli C."/>
            <person name="Weissenbach J."/>
            <person name="Salanoubat M."/>
            <person name="Quetier F."/>
            <person name="Yu Y."/>
            <person name="Kim H.R."/>
            <person name="Rambo T."/>
            <person name="Currie J."/>
            <person name="Collura K."/>
            <person name="Luo M."/>
            <person name="Yang T."/>
            <person name="Ammiraju J.S.S."/>
            <person name="Engler F."/>
            <person name="Soderlund C."/>
            <person name="Wing R.A."/>
            <person name="Palmer L.E."/>
            <person name="de la Bastide M."/>
            <person name="Spiegel L."/>
            <person name="Nascimento L."/>
            <person name="Zutavern T."/>
            <person name="O'Shaughnessy A."/>
            <person name="Dike S."/>
            <person name="Dedhia N."/>
            <person name="Preston R."/>
            <person name="Balija V."/>
            <person name="McCombie W.R."/>
            <person name="Chow T."/>
            <person name="Chen H."/>
            <person name="Chung M."/>
            <person name="Chen C."/>
            <person name="Shaw J."/>
            <person name="Wu H."/>
            <person name="Hsiao K."/>
            <person name="Chao Y."/>
            <person name="Chu M."/>
            <person name="Cheng C."/>
            <person name="Hour A."/>
            <person name="Lee P."/>
            <person name="Lin S."/>
            <person name="Lin Y."/>
            <person name="Liou J."/>
            <person name="Liu S."/>
            <person name="Hsing Y."/>
            <person name="Raghuvanshi S."/>
            <person name="Mohanty A."/>
            <person name="Bharti A.K."/>
            <person name="Gaur A."/>
            <person name="Gupta V."/>
            <person name="Kumar D."/>
            <person name="Ravi V."/>
            <person name="Vij S."/>
            <person name="Kapur A."/>
            <person name="Khurana P."/>
            <person name="Khurana P."/>
            <person name="Khurana J.P."/>
            <person name="Tyagi A.K."/>
            <person name="Gaikwad K."/>
            <person name="Singh A."/>
            <person name="Dalal V."/>
            <person name="Srivastava S."/>
            <person name="Dixit A."/>
            <person name="Pal A.K."/>
            <person name="Ghazi I.A."/>
            <person name="Yadav M."/>
            <person name="Pandit A."/>
            <person name="Bhargava A."/>
            <person name="Sureshbabu K."/>
            <person name="Batra K."/>
            <person name="Sharma T.R."/>
            <person name="Mohapatra T."/>
            <person name="Singh N.K."/>
            <person name="Messing J."/>
            <person name="Nelson A.B."/>
            <person name="Fuks G."/>
            <person name="Kavchok S."/>
            <person name="Keizer G."/>
            <person name="Linton E."/>
            <person name="Llaca V."/>
            <person name="Song R."/>
            <person name="Tanyolac B."/>
            <person name="Young S."/>
            <person name="Ho-Il K."/>
            <person name="Hahn J.H."/>
            <person name="Sangsakoo G."/>
            <person name="Vanavichit A."/>
            <person name="de Mattos Luiz.A.T."/>
            <person name="Zimmer P.D."/>
            <person name="Malone G."/>
            <person name="Dellagostin O."/>
            <person name="de Oliveira A.C."/>
            <person name="Bevan M."/>
            <person name="Bancroft I."/>
            <person name="Minx P."/>
            <person name="Cordum H."/>
            <person name="Wilson R."/>
            <person name="Cheng Z."/>
            <person name="Jin W."/>
            <person name="Jiang J."/>
            <person name="Leong S.A."/>
            <person name="Iwama H."/>
            <person name="Gojobori T."/>
            <person name="Itoh T."/>
            <person name="Niimura Y."/>
            <person name="Fujii Y."/>
            <person name="Habara T."/>
            <person name="Sakai H."/>
            <person name="Sato Y."/>
            <person name="Wilson G."/>
            <person name="Kumar K."/>
            <person name="McCouch S."/>
            <person name="Juretic N."/>
            <person name="Hoen D."/>
            <person name="Wright S."/>
            <person name="Bruskiewich R."/>
            <person name="Bureau T."/>
            <person name="Miyao A."/>
            <person name="Hirochika H."/>
            <person name="Nishikawa T."/>
            <person name="Kadowaki K."/>
            <person name="Sugiura M."/>
            <person name="Burr B."/>
            <person name="Sasaki T."/>
        </authorList>
    </citation>
    <scope>NUCLEOTIDE SEQUENCE [LARGE SCALE GENOMIC DNA]</scope>
    <source>
        <strain evidence="3">cv. Nipponbare</strain>
    </source>
</reference>
<gene>
    <name evidence="2" type="ordered locus">Os03g0246050</name>
    <name evidence="2" type="ORF">OSNPB_030246050</name>
</gene>
<accession>A0A0P0VVG3</accession>
<organism evidence="2 3">
    <name type="scientific">Oryza sativa subsp. japonica</name>
    <name type="common">Rice</name>
    <dbReference type="NCBI Taxonomy" id="39947"/>
    <lineage>
        <taxon>Eukaryota</taxon>
        <taxon>Viridiplantae</taxon>
        <taxon>Streptophyta</taxon>
        <taxon>Embryophyta</taxon>
        <taxon>Tracheophyta</taxon>
        <taxon>Spermatophyta</taxon>
        <taxon>Magnoliopsida</taxon>
        <taxon>Liliopsida</taxon>
        <taxon>Poales</taxon>
        <taxon>Poaceae</taxon>
        <taxon>BOP clade</taxon>
        <taxon>Oryzoideae</taxon>
        <taxon>Oryzeae</taxon>
        <taxon>Oryzinae</taxon>
        <taxon>Oryza</taxon>
        <taxon>Oryza sativa</taxon>
    </lineage>
</organism>
<dbReference type="InParanoid" id="A0A0P0VVG3"/>